<gene>
    <name evidence="2" type="ORF">I596_1878</name>
</gene>
<dbReference type="KEGG" id="dko:I596_1878"/>
<dbReference type="AlphaFoldDB" id="A0A160DV07"/>
<dbReference type="RefSeq" id="WP_150132084.1">
    <property type="nucleotide sequence ID" value="NZ_CP015249.1"/>
</dbReference>
<feature type="signal peptide" evidence="1">
    <location>
        <begin position="1"/>
        <end position="29"/>
    </location>
</feature>
<accession>A0A160DV07</accession>
<evidence type="ECO:0000313" key="2">
    <source>
        <dbReference type="EMBL" id="ANB17901.1"/>
    </source>
</evidence>
<name>A0A160DV07_9GAMM</name>
<evidence type="ECO:0000313" key="3">
    <source>
        <dbReference type="Proteomes" id="UP000076830"/>
    </source>
</evidence>
<reference evidence="2 3" key="1">
    <citation type="submission" date="2016-04" db="EMBL/GenBank/DDBJ databases">
        <title>Complete genome sequence of Dokdonella koreensis DS-123T.</title>
        <authorList>
            <person name="Kim J.F."/>
            <person name="Lee H."/>
            <person name="Kwak M.-J."/>
        </authorList>
    </citation>
    <scope>NUCLEOTIDE SEQUENCE [LARGE SCALE GENOMIC DNA]</scope>
    <source>
        <strain evidence="2 3">DS-123</strain>
    </source>
</reference>
<sequence length="321" mass="33104">MSVSFPYGRRGGAAALLVGLASASTVAFAQSDPVVMFDGFDGCAPVQSTIGPEGGELRLCGAQLTVPPGSVGAPTTFGIERLESAPPAPFDMEPAGPAFRFTPDTLALNPPAIVRVPRVDGRRGGLAVDVPSEGGFLLIEACGQSQGGLLQYFGGLGTFGAFRFVGPLPDSTQGLGDGTITAVADGIDTAYDIDTPGNNYAIYQDRPDGGRQILVTAMNDLPNGQFEYLRLDLAVNAATGQGSIVQISLLGPVNGSYILGLLGQASISFGDLSDGRVRADIEANLVSGPQNIAFRAQIDVGVERYIFPPSLSCPESPPGLQ</sequence>
<keyword evidence="3" id="KW-1185">Reference proteome</keyword>
<dbReference type="STRING" id="1300342.I596_1878"/>
<organism evidence="2 3">
    <name type="scientific">Dokdonella koreensis DS-123</name>
    <dbReference type="NCBI Taxonomy" id="1300342"/>
    <lineage>
        <taxon>Bacteria</taxon>
        <taxon>Pseudomonadati</taxon>
        <taxon>Pseudomonadota</taxon>
        <taxon>Gammaproteobacteria</taxon>
        <taxon>Lysobacterales</taxon>
        <taxon>Rhodanobacteraceae</taxon>
        <taxon>Dokdonella</taxon>
    </lineage>
</organism>
<protein>
    <recommendedName>
        <fullName evidence="4">Secreted protein</fullName>
    </recommendedName>
</protein>
<dbReference type="Proteomes" id="UP000076830">
    <property type="component" value="Chromosome"/>
</dbReference>
<evidence type="ECO:0000256" key="1">
    <source>
        <dbReference type="SAM" id="SignalP"/>
    </source>
</evidence>
<dbReference type="EMBL" id="CP015249">
    <property type="protein sequence ID" value="ANB17901.1"/>
    <property type="molecule type" value="Genomic_DNA"/>
</dbReference>
<dbReference type="OrthoDB" id="5524605at2"/>
<feature type="chain" id="PRO_5007813474" description="Secreted protein" evidence="1">
    <location>
        <begin position="30"/>
        <end position="321"/>
    </location>
</feature>
<evidence type="ECO:0008006" key="4">
    <source>
        <dbReference type="Google" id="ProtNLM"/>
    </source>
</evidence>
<keyword evidence="1" id="KW-0732">Signal</keyword>
<proteinExistence type="predicted"/>